<accession>A0A5F8GQG0</accession>
<keyword evidence="2" id="KW-0809">Transit peptide</keyword>
<organism evidence="6 7">
    <name type="scientific">Monodelphis domestica</name>
    <name type="common">Gray short-tailed opossum</name>
    <dbReference type="NCBI Taxonomy" id="13616"/>
    <lineage>
        <taxon>Eukaryota</taxon>
        <taxon>Metazoa</taxon>
        <taxon>Chordata</taxon>
        <taxon>Craniata</taxon>
        <taxon>Vertebrata</taxon>
        <taxon>Euteleostomi</taxon>
        <taxon>Mammalia</taxon>
        <taxon>Metatheria</taxon>
        <taxon>Didelphimorphia</taxon>
        <taxon>Didelphidae</taxon>
        <taxon>Monodelphis</taxon>
    </lineage>
</organism>
<dbReference type="AlphaFoldDB" id="A0A5F8GQG0"/>
<protein>
    <recommendedName>
        <fullName evidence="5">Dehydrogenase E1 component domain-containing protein</fullName>
    </recommendedName>
</protein>
<comment type="cofactor">
    <cofactor evidence="1">
        <name>thiamine diphosphate</name>
        <dbReference type="ChEBI" id="CHEBI:58937"/>
    </cofactor>
</comment>
<dbReference type="Gene3D" id="3.40.50.970">
    <property type="match status" value="1"/>
</dbReference>
<evidence type="ECO:0000256" key="2">
    <source>
        <dbReference type="ARBA" id="ARBA00022946"/>
    </source>
</evidence>
<dbReference type="Proteomes" id="UP000002280">
    <property type="component" value="Chromosome 2"/>
</dbReference>
<dbReference type="PANTHER" id="PTHR11516:SF60">
    <property type="entry name" value="PYRUVATE DEHYDROGENASE E1 COMPONENT SUBUNIT ALPHA"/>
    <property type="match status" value="1"/>
</dbReference>
<dbReference type="GO" id="GO:0016624">
    <property type="term" value="F:oxidoreductase activity, acting on the aldehyde or oxo group of donors, disulfide as acceptor"/>
    <property type="evidence" value="ECO:0007669"/>
    <property type="project" value="InterPro"/>
</dbReference>
<reference evidence="6" key="2">
    <citation type="submission" date="2025-08" db="UniProtKB">
        <authorList>
            <consortium name="Ensembl"/>
        </authorList>
    </citation>
    <scope>IDENTIFICATION</scope>
</reference>
<keyword evidence="7" id="KW-1185">Reference proteome</keyword>
<name>A0A5F8GQG0_MONDO</name>
<evidence type="ECO:0000256" key="4">
    <source>
        <dbReference type="ARBA" id="ARBA00023052"/>
    </source>
</evidence>
<keyword evidence="4" id="KW-0786">Thiamine pyrophosphate</keyword>
<dbReference type="InParanoid" id="A0A5F8GQG0"/>
<evidence type="ECO:0000313" key="6">
    <source>
        <dbReference type="Ensembl" id="ENSMODP00000049451.1"/>
    </source>
</evidence>
<proteinExistence type="predicted"/>
<dbReference type="STRING" id="13616.ENSMODP00000049451"/>
<feature type="domain" description="Dehydrogenase E1 component" evidence="5">
    <location>
        <begin position="5"/>
        <end position="71"/>
    </location>
</feature>
<dbReference type="Ensembl" id="ENSMODT00000075542.1">
    <property type="protein sequence ID" value="ENSMODP00000049451.1"/>
    <property type="gene ID" value="ENSMODG00000047373.1"/>
</dbReference>
<evidence type="ECO:0000259" key="5">
    <source>
        <dbReference type="Pfam" id="PF00676"/>
    </source>
</evidence>
<dbReference type="Pfam" id="PF00676">
    <property type="entry name" value="E1_dh"/>
    <property type="match status" value="1"/>
</dbReference>
<dbReference type="PANTHER" id="PTHR11516">
    <property type="entry name" value="PYRUVATE DEHYDROGENASE E1 COMPONENT, ALPHA SUBUNIT BACTERIAL AND ORGANELLAR"/>
    <property type="match status" value="1"/>
</dbReference>
<sequence>VELHMSDPGASYHMQEEIQEVKNKSDSLMLLKDRMVSNNNASIERLKEINVEVRKEIEDASQFAMADLEPPLKKLGYHIYSREPALEVCGMNQWIKYKSVS</sequence>
<keyword evidence="3" id="KW-0560">Oxidoreductase</keyword>
<dbReference type="InterPro" id="IPR001017">
    <property type="entry name" value="DH_E1"/>
</dbReference>
<reference evidence="6" key="3">
    <citation type="submission" date="2025-09" db="UniProtKB">
        <authorList>
            <consortium name="Ensembl"/>
        </authorList>
    </citation>
    <scope>IDENTIFICATION</scope>
</reference>
<evidence type="ECO:0000256" key="3">
    <source>
        <dbReference type="ARBA" id="ARBA00023002"/>
    </source>
</evidence>
<evidence type="ECO:0000313" key="7">
    <source>
        <dbReference type="Proteomes" id="UP000002280"/>
    </source>
</evidence>
<dbReference type="Bgee" id="ENSMODG00000047373">
    <property type="expression patterns" value="Expressed in skeletal muscle tissue and 3 other cell types or tissues"/>
</dbReference>
<evidence type="ECO:0000256" key="1">
    <source>
        <dbReference type="ARBA" id="ARBA00001964"/>
    </source>
</evidence>
<reference evidence="6 7" key="1">
    <citation type="journal article" date="2007" name="Nature">
        <title>Genome of the marsupial Monodelphis domestica reveals innovation in non-coding sequences.</title>
        <authorList>
            <person name="Mikkelsen T.S."/>
            <person name="Wakefield M.J."/>
            <person name="Aken B."/>
            <person name="Amemiya C.T."/>
            <person name="Chang J.L."/>
            <person name="Duke S."/>
            <person name="Garber M."/>
            <person name="Gentles A.J."/>
            <person name="Goodstadt L."/>
            <person name="Heger A."/>
            <person name="Jurka J."/>
            <person name="Kamal M."/>
            <person name="Mauceli E."/>
            <person name="Searle S.M."/>
            <person name="Sharpe T."/>
            <person name="Baker M.L."/>
            <person name="Batzer M.A."/>
            <person name="Benos P.V."/>
            <person name="Belov K."/>
            <person name="Clamp M."/>
            <person name="Cook A."/>
            <person name="Cuff J."/>
            <person name="Das R."/>
            <person name="Davidow L."/>
            <person name="Deakin J.E."/>
            <person name="Fazzari M.J."/>
            <person name="Glass J.L."/>
            <person name="Grabherr M."/>
            <person name="Greally J.M."/>
            <person name="Gu W."/>
            <person name="Hore T.A."/>
            <person name="Huttley G.A."/>
            <person name="Kleber M."/>
            <person name="Jirtle R.L."/>
            <person name="Koina E."/>
            <person name="Lee J.T."/>
            <person name="Mahony S."/>
            <person name="Marra M.A."/>
            <person name="Miller R.D."/>
            <person name="Nicholls R.D."/>
            <person name="Oda M."/>
            <person name="Papenfuss A.T."/>
            <person name="Parra Z.E."/>
            <person name="Pollock D.D."/>
            <person name="Ray D.A."/>
            <person name="Schein J.E."/>
            <person name="Speed T.P."/>
            <person name="Thompson K."/>
            <person name="VandeBerg J.L."/>
            <person name="Wade C.M."/>
            <person name="Walker J.A."/>
            <person name="Waters P.D."/>
            <person name="Webber C."/>
            <person name="Weidman J.R."/>
            <person name="Xie X."/>
            <person name="Zody M.C."/>
            <person name="Baldwin J."/>
            <person name="Abdouelleil A."/>
            <person name="Abdulkadir J."/>
            <person name="Abebe A."/>
            <person name="Abera B."/>
            <person name="Abreu J."/>
            <person name="Acer S.C."/>
            <person name="Aftuck L."/>
            <person name="Alexander A."/>
            <person name="An P."/>
            <person name="Anderson E."/>
            <person name="Anderson S."/>
            <person name="Arachi H."/>
            <person name="Azer M."/>
            <person name="Bachantsang P."/>
            <person name="Barry A."/>
            <person name="Bayul T."/>
            <person name="Berlin A."/>
            <person name="Bessette D."/>
            <person name="Bloom T."/>
            <person name="Bloom T."/>
            <person name="Boguslavskiy L."/>
            <person name="Bonnet C."/>
            <person name="Boukhgalter B."/>
            <person name="Bourzgui I."/>
            <person name="Brown A."/>
            <person name="Cahill P."/>
            <person name="Channer S."/>
            <person name="Cheshatsang Y."/>
            <person name="Chuda L."/>
            <person name="Citroen M."/>
            <person name="Collymore A."/>
            <person name="Cooke P."/>
            <person name="Costello M."/>
            <person name="D'Aco K."/>
            <person name="Daza R."/>
            <person name="De Haan G."/>
            <person name="DeGray S."/>
            <person name="DeMaso C."/>
            <person name="Dhargay N."/>
            <person name="Dooley K."/>
            <person name="Dooley E."/>
            <person name="Doricent M."/>
            <person name="Dorje P."/>
            <person name="Dorjee K."/>
            <person name="Dupes A."/>
            <person name="Elong R."/>
            <person name="Falk J."/>
            <person name="Farina A."/>
            <person name="Faro S."/>
            <person name="Ferguson D."/>
            <person name="Fisher S."/>
            <person name="Foley C.D."/>
            <person name="Franke A."/>
            <person name="Friedrich D."/>
            <person name="Gadbois L."/>
            <person name="Gearin G."/>
            <person name="Gearin C.R."/>
            <person name="Giannoukos G."/>
            <person name="Goode T."/>
            <person name="Graham J."/>
            <person name="Grandbois E."/>
            <person name="Grewal S."/>
            <person name="Gyaltsen K."/>
            <person name="Hafez N."/>
            <person name="Hagos B."/>
            <person name="Hall J."/>
            <person name="Henson C."/>
            <person name="Hollinger A."/>
            <person name="Honan T."/>
            <person name="Huard M.D."/>
            <person name="Hughes L."/>
            <person name="Hurhula B."/>
            <person name="Husby M.E."/>
            <person name="Kamat A."/>
            <person name="Kanga B."/>
            <person name="Kashin S."/>
            <person name="Khazanovich D."/>
            <person name="Kisner P."/>
            <person name="Lance K."/>
            <person name="Lara M."/>
            <person name="Lee W."/>
            <person name="Lennon N."/>
            <person name="Letendre F."/>
            <person name="LeVine R."/>
            <person name="Lipovsky A."/>
            <person name="Liu X."/>
            <person name="Liu J."/>
            <person name="Liu S."/>
            <person name="Lokyitsang T."/>
            <person name="Lokyitsang Y."/>
            <person name="Lubonja R."/>
            <person name="Lui A."/>
            <person name="MacDonald P."/>
            <person name="Magnisalis V."/>
            <person name="Maru K."/>
            <person name="Matthews C."/>
            <person name="McCusker W."/>
            <person name="McDonough S."/>
            <person name="Mehta T."/>
            <person name="Meldrim J."/>
            <person name="Meneus L."/>
            <person name="Mihai O."/>
            <person name="Mihalev A."/>
            <person name="Mihova T."/>
            <person name="Mittelman R."/>
            <person name="Mlenga V."/>
            <person name="Montmayeur A."/>
            <person name="Mulrain L."/>
            <person name="Navidi A."/>
            <person name="Naylor J."/>
            <person name="Negash T."/>
            <person name="Nguyen T."/>
            <person name="Nguyen N."/>
            <person name="Nicol R."/>
            <person name="Norbu C."/>
            <person name="Norbu N."/>
            <person name="Novod N."/>
            <person name="O'Neill B."/>
            <person name="Osman S."/>
            <person name="Markiewicz E."/>
            <person name="Oyono O.L."/>
            <person name="Patti C."/>
            <person name="Phunkhang P."/>
            <person name="Pierre F."/>
            <person name="Priest M."/>
            <person name="Raghuraman S."/>
            <person name="Rege F."/>
            <person name="Reyes R."/>
            <person name="Rise C."/>
            <person name="Rogov P."/>
            <person name="Ross K."/>
            <person name="Ryan E."/>
            <person name="Settipalli S."/>
            <person name="Shea T."/>
            <person name="Sherpa N."/>
            <person name="Shi L."/>
            <person name="Shih D."/>
            <person name="Sparrow T."/>
            <person name="Spaulding J."/>
            <person name="Stalker J."/>
            <person name="Stange-Thomann N."/>
            <person name="Stavropoulos S."/>
            <person name="Stone C."/>
            <person name="Strader C."/>
            <person name="Tesfaye S."/>
            <person name="Thomson T."/>
            <person name="Thoulutsang Y."/>
            <person name="Thoulutsang D."/>
            <person name="Topham K."/>
            <person name="Topping I."/>
            <person name="Tsamla T."/>
            <person name="Vassiliev H."/>
            <person name="Vo A."/>
            <person name="Wangchuk T."/>
            <person name="Wangdi T."/>
            <person name="Weiand M."/>
            <person name="Wilkinson J."/>
            <person name="Wilson A."/>
            <person name="Yadav S."/>
            <person name="Young G."/>
            <person name="Yu Q."/>
            <person name="Zembek L."/>
            <person name="Zhong D."/>
            <person name="Zimmer A."/>
            <person name="Zwirko Z."/>
            <person name="Jaffe D.B."/>
            <person name="Alvarez P."/>
            <person name="Brockman W."/>
            <person name="Butler J."/>
            <person name="Chin C."/>
            <person name="Gnerre S."/>
            <person name="MacCallum I."/>
            <person name="Graves J.A."/>
            <person name="Ponting C.P."/>
            <person name="Breen M."/>
            <person name="Samollow P.B."/>
            <person name="Lander E.S."/>
            <person name="Lindblad-Toh K."/>
        </authorList>
    </citation>
    <scope>NUCLEOTIDE SEQUENCE [LARGE SCALE GENOMIC DNA]</scope>
</reference>
<dbReference type="InterPro" id="IPR050642">
    <property type="entry name" value="PDH_E1_Alpha_Subunit"/>
</dbReference>
<dbReference type="InterPro" id="IPR029061">
    <property type="entry name" value="THDP-binding"/>
</dbReference>
<dbReference type="SUPFAM" id="SSF52518">
    <property type="entry name" value="Thiamin diphosphate-binding fold (THDP-binding)"/>
    <property type="match status" value="1"/>
</dbReference>